<evidence type="ECO:0000313" key="1">
    <source>
        <dbReference type="EMBL" id="KAL2727445.1"/>
    </source>
</evidence>
<reference evidence="1 2" key="1">
    <citation type="journal article" date="2024" name="Ann. Entomol. Soc. Am.">
        <title>Genomic analyses of the southern and eastern yellowjacket wasps (Hymenoptera: Vespidae) reveal evolutionary signatures of social life.</title>
        <authorList>
            <person name="Catto M.A."/>
            <person name="Caine P.B."/>
            <person name="Orr S.E."/>
            <person name="Hunt B.G."/>
            <person name="Goodisman M.A.D."/>
        </authorList>
    </citation>
    <scope>NUCLEOTIDE SEQUENCE [LARGE SCALE GENOMIC DNA]</scope>
    <source>
        <strain evidence="1">232</strain>
        <tissue evidence="1">Head and thorax</tissue>
    </source>
</reference>
<comment type="caution">
    <text evidence="1">The sequence shown here is derived from an EMBL/GenBank/DDBJ whole genome shotgun (WGS) entry which is preliminary data.</text>
</comment>
<dbReference type="AlphaFoldDB" id="A0ABD2B3Z4"/>
<name>A0ABD2B3Z4_VESMC</name>
<keyword evidence="2" id="KW-1185">Reference proteome</keyword>
<dbReference type="Proteomes" id="UP001607303">
    <property type="component" value="Unassembled WGS sequence"/>
</dbReference>
<organism evidence="1 2">
    <name type="scientific">Vespula maculifrons</name>
    <name type="common">Eastern yellow jacket</name>
    <name type="synonym">Wasp</name>
    <dbReference type="NCBI Taxonomy" id="7453"/>
    <lineage>
        <taxon>Eukaryota</taxon>
        <taxon>Metazoa</taxon>
        <taxon>Ecdysozoa</taxon>
        <taxon>Arthropoda</taxon>
        <taxon>Hexapoda</taxon>
        <taxon>Insecta</taxon>
        <taxon>Pterygota</taxon>
        <taxon>Neoptera</taxon>
        <taxon>Endopterygota</taxon>
        <taxon>Hymenoptera</taxon>
        <taxon>Apocrita</taxon>
        <taxon>Aculeata</taxon>
        <taxon>Vespoidea</taxon>
        <taxon>Vespidae</taxon>
        <taxon>Vespinae</taxon>
        <taxon>Vespula</taxon>
    </lineage>
</organism>
<proteinExistence type="predicted"/>
<dbReference type="EMBL" id="JAYRBN010000100">
    <property type="protein sequence ID" value="KAL2727445.1"/>
    <property type="molecule type" value="Genomic_DNA"/>
</dbReference>
<sequence length="146" mass="17178">METLSKRYTKMQLITLYVDVIKQKCGLEQQVLKNALSLTFIAPRRNGLQRNEEARLYVAEIIYLARRPERVEGDKDISESQMICEVEREAAENSSRTRTYIELNRILDDCLSLDVRGVEERQTQIHARDEYDESMEPHFHHQHATL</sequence>
<gene>
    <name evidence="1" type="ORF">V1477_016721</name>
</gene>
<protein>
    <submittedName>
        <fullName evidence="1">Uncharacterized protein</fullName>
    </submittedName>
</protein>
<evidence type="ECO:0000313" key="2">
    <source>
        <dbReference type="Proteomes" id="UP001607303"/>
    </source>
</evidence>
<accession>A0ABD2B3Z4</accession>